<accession>A0ABS1PSI4</accession>
<dbReference type="EMBL" id="JAERRG010000009">
    <property type="protein sequence ID" value="MBL1115378.1"/>
    <property type="molecule type" value="Genomic_DNA"/>
</dbReference>
<keyword evidence="2" id="KW-1185">Reference proteome</keyword>
<evidence type="ECO:0000313" key="1">
    <source>
        <dbReference type="EMBL" id="MBL1115378.1"/>
    </source>
</evidence>
<evidence type="ECO:0000313" key="2">
    <source>
        <dbReference type="Proteomes" id="UP000621510"/>
    </source>
</evidence>
<name>A0ABS1PSI4_9ACTN</name>
<dbReference type="Proteomes" id="UP000621510">
    <property type="component" value="Unassembled WGS sequence"/>
</dbReference>
<comment type="caution">
    <text evidence="1">The sequence shown here is derived from an EMBL/GenBank/DDBJ whole genome shotgun (WGS) entry which is preliminary data.</text>
</comment>
<reference evidence="1 2" key="1">
    <citation type="submission" date="2021-01" db="EMBL/GenBank/DDBJ databases">
        <title>WGS of actinomycetes isolated from Thailand.</title>
        <authorList>
            <person name="Thawai C."/>
        </authorList>
    </citation>
    <scope>NUCLEOTIDE SEQUENCE [LARGE SCALE GENOMIC DNA]</scope>
    <source>
        <strain evidence="1 2">CA3R110</strain>
    </source>
</reference>
<dbReference type="RefSeq" id="WP_201853170.1">
    <property type="nucleotide sequence ID" value="NZ_JAERRG010000009.1"/>
</dbReference>
<proteinExistence type="predicted"/>
<protein>
    <submittedName>
        <fullName evidence="1">Uncharacterized protein</fullName>
    </submittedName>
</protein>
<gene>
    <name evidence="1" type="ORF">JK364_23695</name>
</gene>
<organism evidence="1 2">
    <name type="scientific">Streptomyces endocoffeicus</name>
    <dbReference type="NCBI Taxonomy" id="2898945"/>
    <lineage>
        <taxon>Bacteria</taxon>
        <taxon>Bacillati</taxon>
        <taxon>Actinomycetota</taxon>
        <taxon>Actinomycetes</taxon>
        <taxon>Kitasatosporales</taxon>
        <taxon>Streptomycetaceae</taxon>
        <taxon>Streptomyces</taxon>
    </lineage>
</organism>
<sequence>MTFTVVVMEPCCVKSEPGYDPGPRPVWHRFPDSWPPSCNHWPKRVLTITEHETRETAEPEYAKTLGWDAYPGYLHEGAMPPEGERFRIMVVSGDLTRGYFHAAPEPLVFPTAELAAGWVEKKRALYNIVGDQDQRVRLSSYGVPVGTELLTGEPA</sequence>